<feature type="signal peptide" evidence="2">
    <location>
        <begin position="1"/>
        <end position="21"/>
    </location>
</feature>
<dbReference type="SMART" id="SM00062">
    <property type="entry name" value="PBPb"/>
    <property type="match status" value="1"/>
</dbReference>
<protein>
    <submittedName>
        <fullName evidence="4">Transporter substrate-binding domain-containing protein</fullName>
    </submittedName>
</protein>
<evidence type="ECO:0000259" key="3">
    <source>
        <dbReference type="SMART" id="SM00062"/>
    </source>
</evidence>
<evidence type="ECO:0000313" key="5">
    <source>
        <dbReference type="Proteomes" id="UP001595807"/>
    </source>
</evidence>
<gene>
    <name evidence="4" type="ORF">ACFORF_07865</name>
</gene>
<keyword evidence="1 2" id="KW-0732">Signal</keyword>
<accession>A0ABV8CXF9</accession>
<dbReference type="RefSeq" id="WP_380427044.1">
    <property type="nucleotide sequence ID" value="NZ_JBHRZV010000049.1"/>
</dbReference>
<dbReference type="Proteomes" id="UP001595807">
    <property type="component" value="Unassembled WGS sequence"/>
</dbReference>
<dbReference type="CDD" id="cd13710">
    <property type="entry name" value="PBP2_TcyK"/>
    <property type="match status" value="1"/>
</dbReference>
<evidence type="ECO:0000256" key="1">
    <source>
        <dbReference type="ARBA" id="ARBA00022729"/>
    </source>
</evidence>
<evidence type="ECO:0000256" key="2">
    <source>
        <dbReference type="SAM" id="SignalP"/>
    </source>
</evidence>
<name>A0ABV8CXF9_9STRE</name>
<sequence length="276" mass="30275">MGISKRLAITSLALLSTGSLAACSNSTETSDQTTQETQVKTVTVATAGDIKPFAYEENGELTGYDIEVIKAADEFLNDYEFTFKTTAWESIFVGMDSGKFQAAANNLSYTEERAAKYLYSLPIAKNPLVLVVASDSSITSLDDIGGKTTQDDTGTSTAKLVDDWNAKHTDNPSVINYSGEDVSKRLNDLSNGEFDYLVFDKISVETIVNQKGYDLKIIELDTDSNPNNYIVFSDDSQELQEQFNLAIQNLYQNGTLEKLSQAYLGGSYLPDKSELD</sequence>
<organism evidence="4 5">
    <name type="scientific">Streptococcus caprae</name>
    <dbReference type="NCBI Taxonomy" id="1640501"/>
    <lineage>
        <taxon>Bacteria</taxon>
        <taxon>Bacillati</taxon>
        <taxon>Bacillota</taxon>
        <taxon>Bacilli</taxon>
        <taxon>Lactobacillales</taxon>
        <taxon>Streptococcaceae</taxon>
        <taxon>Streptococcus</taxon>
    </lineage>
</organism>
<keyword evidence="5" id="KW-1185">Reference proteome</keyword>
<dbReference type="InterPro" id="IPR001638">
    <property type="entry name" value="Solute-binding_3/MltF_N"/>
</dbReference>
<feature type="chain" id="PRO_5047303227" evidence="2">
    <location>
        <begin position="22"/>
        <end position="276"/>
    </location>
</feature>
<reference evidence="5" key="1">
    <citation type="journal article" date="2019" name="Int. J. Syst. Evol. Microbiol.">
        <title>The Global Catalogue of Microorganisms (GCM) 10K type strain sequencing project: providing services to taxonomists for standard genome sequencing and annotation.</title>
        <authorList>
            <consortium name="The Broad Institute Genomics Platform"/>
            <consortium name="The Broad Institute Genome Sequencing Center for Infectious Disease"/>
            <person name="Wu L."/>
            <person name="Ma J."/>
        </authorList>
    </citation>
    <scope>NUCLEOTIDE SEQUENCE [LARGE SCALE GENOMIC DNA]</scope>
    <source>
        <strain evidence="5">CCUG 67170</strain>
    </source>
</reference>
<dbReference type="SUPFAM" id="SSF53850">
    <property type="entry name" value="Periplasmic binding protein-like II"/>
    <property type="match status" value="1"/>
</dbReference>
<dbReference type="Pfam" id="PF00497">
    <property type="entry name" value="SBP_bac_3"/>
    <property type="match status" value="1"/>
</dbReference>
<proteinExistence type="predicted"/>
<dbReference type="PANTHER" id="PTHR35936:SF19">
    <property type="entry name" value="AMINO-ACID-BINDING PROTEIN YXEM-RELATED"/>
    <property type="match status" value="1"/>
</dbReference>
<dbReference type="Gene3D" id="3.40.190.10">
    <property type="entry name" value="Periplasmic binding protein-like II"/>
    <property type="match status" value="2"/>
</dbReference>
<evidence type="ECO:0000313" key="4">
    <source>
        <dbReference type="EMBL" id="MFC3928478.1"/>
    </source>
</evidence>
<dbReference type="PANTHER" id="PTHR35936">
    <property type="entry name" value="MEMBRANE-BOUND LYTIC MUREIN TRANSGLYCOSYLASE F"/>
    <property type="match status" value="1"/>
</dbReference>
<comment type="caution">
    <text evidence="4">The sequence shown here is derived from an EMBL/GenBank/DDBJ whole genome shotgun (WGS) entry which is preliminary data.</text>
</comment>
<dbReference type="EMBL" id="JBHRZV010000049">
    <property type="protein sequence ID" value="MFC3928478.1"/>
    <property type="molecule type" value="Genomic_DNA"/>
</dbReference>
<feature type="domain" description="Solute-binding protein family 3/N-terminal" evidence="3">
    <location>
        <begin position="41"/>
        <end position="267"/>
    </location>
</feature>
<dbReference type="PROSITE" id="PS51257">
    <property type="entry name" value="PROKAR_LIPOPROTEIN"/>
    <property type="match status" value="1"/>
</dbReference>